<dbReference type="EMBL" id="QEXO01000002">
    <property type="protein sequence ID" value="PWE14796.1"/>
    <property type="molecule type" value="Genomic_DNA"/>
</dbReference>
<dbReference type="OrthoDB" id="9809720at2"/>
<reference evidence="10 13" key="2">
    <citation type="submission" date="2018-05" db="EMBL/GenBank/DDBJ databases">
        <authorList>
            <person name="Lanie J.A."/>
            <person name="Ng W.-L."/>
            <person name="Kazmierczak K.M."/>
            <person name="Andrzejewski T.M."/>
            <person name="Davidsen T.M."/>
            <person name="Wayne K.J."/>
            <person name="Tettelin H."/>
            <person name="Glass J.I."/>
            <person name="Rusch D."/>
            <person name="Podicherti R."/>
            <person name="Tsui H.-C.T."/>
            <person name="Winkler M.E."/>
        </authorList>
    </citation>
    <scope>NUCLEOTIDE SEQUENCE [LARGE SCALE GENOMIC DNA]</scope>
    <source>
        <strain evidence="10 13">YBY</strain>
    </source>
</reference>
<evidence type="ECO:0000313" key="14">
    <source>
        <dbReference type="Proteomes" id="UP001211866"/>
    </source>
</evidence>
<evidence type="ECO:0000313" key="11">
    <source>
        <dbReference type="EMBL" id="UPL20888.1"/>
    </source>
</evidence>
<evidence type="ECO:0000313" key="13">
    <source>
        <dbReference type="Proteomes" id="UP000245216"/>
    </source>
</evidence>
<dbReference type="STRING" id="511.UZ73_07870"/>
<dbReference type="Proteomes" id="UP001211866">
    <property type="component" value="Chromosome"/>
</dbReference>
<dbReference type="EMBL" id="CP095873">
    <property type="protein sequence ID" value="UPL20888.1"/>
    <property type="molecule type" value="Genomic_DNA"/>
</dbReference>
<feature type="transmembrane region" description="Helical" evidence="8">
    <location>
        <begin position="21"/>
        <end position="44"/>
    </location>
</feature>
<keyword evidence="2 6" id="KW-0349">Heme</keyword>
<dbReference type="AlphaFoldDB" id="A0A0A2N385"/>
<keyword evidence="1" id="KW-0813">Transport</keyword>
<reference evidence="10 13" key="1">
    <citation type="submission" date="2018-05" db="EMBL/GenBank/DDBJ databases">
        <title>Genome Sequence of an Efficient Indole-Degrading Bacterium, Alcaligenes sp.YBY.</title>
        <authorList>
            <person name="Yang B."/>
        </authorList>
    </citation>
    <scope>NUCLEOTIDE SEQUENCE [LARGE SCALE GENOMIC DNA]</scope>
    <source>
        <strain evidence="10 13">YBY</strain>
    </source>
</reference>
<reference evidence="12 14" key="4">
    <citation type="submission" date="2022-05" db="EMBL/GenBank/DDBJ databases">
        <title>Complete sequence of strain NY11312.</title>
        <authorList>
            <person name="Zhou D."/>
        </authorList>
    </citation>
    <scope>NUCLEOTIDE SEQUENCE [LARGE SCALE GENOMIC DNA]</scope>
    <source>
        <strain evidence="12 14">NY11312</strain>
    </source>
</reference>
<dbReference type="GeneID" id="96774736"/>
<dbReference type="SUPFAM" id="SSF46626">
    <property type="entry name" value="Cytochrome c"/>
    <property type="match status" value="1"/>
</dbReference>
<dbReference type="PRINTS" id="PR00605">
    <property type="entry name" value="CYTCHROMECIC"/>
</dbReference>
<dbReference type="InterPro" id="IPR008168">
    <property type="entry name" value="Cyt_C_IC"/>
</dbReference>
<keyword evidence="5 6" id="KW-0408">Iron</keyword>
<dbReference type="eggNOG" id="COG2010">
    <property type="taxonomic scope" value="Bacteria"/>
</dbReference>
<dbReference type="PANTHER" id="PTHR35008:SF8">
    <property type="entry name" value="ALCOHOL DEHYDROGENASE CYTOCHROME C SUBUNIT"/>
    <property type="match status" value="1"/>
</dbReference>
<evidence type="ECO:0000256" key="5">
    <source>
        <dbReference type="ARBA" id="ARBA00023004"/>
    </source>
</evidence>
<feature type="region of interest" description="Disordered" evidence="7">
    <location>
        <begin position="176"/>
        <end position="195"/>
    </location>
</feature>
<dbReference type="InterPro" id="IPR051459">
    <property type="entry name" value="Cytochrome_c-type_DH"/>
</dbReference>
<dbReference type="KEGG" id="afa:UZ73_07870"/>
<evidence type="ECO:0000313" key="12">
    <source>
        <dbReference type="EMBL" id="WBM38919.1"/>
    </source>
</evidence>
<dbReference type="Proteomes" id="UP000830925">
    <property type="component" value="Chromosome"/>
</dbReference>
<dbReference type="Proteomes" id="UP000245216">
    <property type="component" value="Unassembled WGS sequence"/>
</dbReference>
<evidence type="ECO:0000256" key="3">
    <source>
        <dbReference type="ARBA" id="ARBA00022723"/>
    </source>
</evidence>
<feature type="compositionally biased region" description="Basic and acidic residues" evidence="7">
    <location>
        <begin position="176"/>
        <end position="186"/>
    </location>
</feature>
<evidence type="ECO:0000256" key="1">
    <source>
        <dbReference type="ARBA" id="ARBA00022448"/>
    </source>
</evidence>
<evidence type="ECO:0000256" key="2">
    <source>
        <dbReference type="ARBA" id="ARBA00022617"/>
    </source>
</evidence>
<keyword evidence="8" id="KW-0812">Transmembrane</keyword>
<keyword evidence="8" id="KW-0472">Membrane</keyword>
<dbReference type="GO" id="GO:0005506">
    <property type="term" value="F:iron ion binding"/>
    <property type="evidence" value="ECO:0007669"/>
    <property type="project" value="InterPro"/>
</dbReference>
<dbReference type="GO" id="GO:0020037">
    <property type="term" value="F:heme binding"/>
    <property type="evidence" value="ECO:0007669"/>
    <property type="project" value="InterPro"/>
</dbReference>
<dbReference type="GO" id="GO:0009055">
    <property type="term" value="F:electron transfer activity"/>
    <property type="evidence" value="ECO:0007669"/>
    <property type="project" value="InterPro"/>
</dbReference>
<accession>A0A0A2N385</accession>
<protein>
    <submittedName>
        <fullName evidence="10 11">Cytochrome c</fullName>
    </submittedName>
</protein>
<reference evidence="11" key="3">
    <citation type="submission" date="2022-04" db="EMBL/GenBank/DDBJ databases">
        <title>Genomic mining of Alcaligenes faecalis D334 producing ectoin and derivatives.</title>
        <authorList>
            <person name="Doan V.T."/>
            <person name="Quach N.T."/>
            <person name="Vu T.-H.-N."/>
            <person name="Phi Q.-T."/>
        </authorList>
    </citation>
    <scope>NUCLEOTIDE SEQUENCE</scope>
    <source>
        <strain evidence="11">D334</strain>
    </source>
</reference>
<evidence type="ECO:0000256" key="7">
    <source>
        <dbReference type="SAM" id="MobiDB-lite"/>
    </source>
</evidence>
<proteinExistence type="predicted"/>
<dbReference type="InterPro" id="IPR009056">
    <property type="entry name" value="Cyt_c-like_dom"/>
</dbReference>
<keyword evidence="8" id="KW-1133">Transmembrane helix</keyword>
<dbReference type="Pfam" id="PF13442">
    <property type="entry name" value="Cytochrome_CBB3"/>
    <property type="match status" value="1"/>
</dbReference>
<dbReference type="PANTHER" id="PTHR35008">
    <property type="entry name" value="BLL4482 PROTEIN-RELATED"/>
    <property type="match status" value="1"/>
</dbReference>
<dbReference type="Gene3D" id="1.10.760.10">
    <property type="entry name" value="Cytochrome c-like domain"/>
    <property type="match status" value="1"/>
</dbReference>
<feature type="domain" description="Cytochrome c" evidence="9">
    <location>
        <begin position="67"/>
        <end position="157"/>
    </location>
</feature>
<evidence type="ECO:0000256" key="8">
    <source>
        <dbReference type="SAM" id="Phobius"/>
    </source>
</evidence>
<evidence type="ECO:0000256" key="4">
    <source>
        <dbReference type="ARBA" id="ARBA00022982"/>
    </source>
</evidence>
<sequence>MSDNRKYEAQLREHSDPEENAAPIPWVVLLIIAGLFLWGIYYIFSSDLSHDATVGDNRIVADFELPEGAVDGQQLFVAQCAACHQATGAGVPGVFPPLVGSEWVLRKPEVLVQIMLHGITGEITVKGNKYNGAMPEFREKFNDEEMTAVVNYLRTELGGNSADPVDVAFVKAEREKTADKTDHWNGDADLAPMEE</sequence>
<dbReference type="EMBL" id="CP096916">
    <property type="protein sequence ID" value="WBM38919.1"/>
    <property type="molecule type" value="Genomic_DNA"/>
</dbReference>
<dbReference type="PROSITE" id="PS51007">
    <property type="entry name" value="CYTC"/>
    <property type="match status" value="1"/>
</dbReference>
<accession>A0A0M7BKH5</accession>
<evidence type="ECO:0000256" key="6">
    <source>
        <dbReference type="PROSITE-ProRule" id="PRU00433"/>
    </source>
</evidence>
<dbReference type="InterPro" id="IPR036909">
    <property type="entry name" value="Cyt_c-like_dom_sf"/>
</dbReference>
<keyword evidence="4" id="KW-0249">Electron transport</keyword>
<gene>
    <name evidence="10" type="ORF">DF183_08845</name>
    <name evidence="12" type="ORF">M2J83_03565</name>
    <name evidence="11" type="ORF">MXF72_16040</name>
</gene>
<evidence type="ECO:0000259" key="9">
    <source>
        <dbReference type="PROSITE" id="PS51007"/>
    </source>
</evidence>
<dbReference type="RefSeq" id="WP_026485026.1">
    <property type="nucleotide sequence ID" value="NZ_CAXOJJ010000008.1"/>
</dbReference>
<name>A0A0A2N385_ALCFA</name>
<keyword evidence="3 6" id="KW-0479">Metal-binding</keyword>
<keyword evidence="14" id="KW-1185">Reference proteome</keyword>
<organism evidence="10 13">
    <name type="scientific">Alcaligenes faecalis</name>
    <dbReference type="NCBI Taxonomy" id="511"/>
    <lineage>
        <taxon>Bacteria</taxon>
        <taxon>Pseudomonadati</taxon>
        <taxon>Pseudomonadota</taxon>
        <taxon>Betaproteobacteria</taxon>
        <taxon>Burkholderiales</taxon>
        <taxon>Alcaligenaceae</taxon>
        <taxon>Alcaligenes</taxon>
    </lineage>
</organism>
<evidence type="ECO:0000313" key="10">
    <source>
        <dbReference type="EMBL" id="PWE14796.1"/>
    </source>
</evidence>